<dbReference type="OrthoDB" id="272235at2"/>
<keyword evidence="3" id="KW-1185">Reference proteome</keyword>
<dbReference type="PANTHER" id="PTHR33986:SF15">
    <property type="entry name" value="MITOCHONDRIAL FISSION PROTEIN ELM1"/>
    <property type="match status" value="1"/>
</dbReference>
<feature type="compositionally biased region" description="Low complexity" evidence="1">
    <location>
        <begin position="412"/>
        <end position="425"/>
    </location>
</feature>
<dbReference type="AlphaFoldDB" id="A0A5J6MDA6"/>
<proteinExistence type="predicted"/>
<accession>A0A5J6MDA6</accession>
<protein>
    <recommendedName>
        <fullName evidence="4">Nucleoside-diphosphate sugar epimerase</fullName>
    </recommendedName>
</protein>
<dbReference type="InterPro" id="IPR009367">
    <property type="entry name" value="Elm1-like"/>
</dbReference>
<gene>
    <name evidence="2" type="ORF">FRZ44_03310</name>
</gene>
<dbReference type="SUPFAM" id="SSF53756">
    <property type="entry name" value="UDP-Glycosyltransferase/glycogen phosphorylase"/>
    <property type="match status" value="1"/>
</dbReference>
<organism evidence="2 3">
    <name type="scientific">Hypericibacter terrae</name>
    <dbReference type="NCBI Taxonomy" id="2602015"/>
    <lineage>
        <taxon>Bacteria</taxon>
        <taxon>Pseudomonadati</taxon>
        <taxon>Pseudomonadota</taxon>
        <taxon>Alphaproteobacteria</taxon>
        <taxon>Rhodospirillales</taxon>
        <taxon>Dongiaceae</taxon>
        <taxon>Hypericibacter</taxon>
    </lineage>
</organism>
<dbReference type="Pfam" id="PF06258">
    <property type="entry name" value="Mito_fiss_Elm1"/>
    <property type="match status" value="1"/>
</dbReference>
<reference evidence="2 3" key="1">
    <citation type="submission" date="2019-08" db="EMBL/GenBank/DDBJ databases">
        <title>Hyperibacter terrae gen. nov., sp. nov. and Hyperibacter viscosus sp. nov., two new members in the family Rhodospirillaceae isolated from the rhizosphere of Hypericum perforatum.</title>
        <authorList>
            <person name="Noviana Z."/>
        </authorList>
    </citation>
    <scope>NUCLEOTIDE SEQUENCE [LARGE SCALE GENOMIC DNA]</scope>
    <source>
        <strain evidence="2 3">R5913</strain>
    </source>
</reference>
<dbReference type="EMBL" id="CP042906">
    <property type="protein sequence ID" value="QEX15051.1"/>
    <property type="molecule type" value="Genomic_DNA"/>
</dbReference>
<evidence type="ECO:0008006" key="4">
    <source>
        <dbReference type="Google" id="ProtNLM"/>
    </source>
</evidence>
<sequence length="425" mass="47280">MLPAVAERPNDMDSRVAVTAGESGTALDRPPSVWVFKCHRAGDHAQSIALADALGWPYVVKEMKFLPHELYYALRGKGTLAGIDRRRSSPLQPPWPDLIIMAGRQNETPAKWVRDQSGGHTRIVVIGRYWTPAAELDLVVTPPQFRLREHPHVLVNDFPLHQVTRDKLDEAARVWRPRLADLPHPWIALVVGGSSGPYVFSRETARRLGREASAFARTHGGSLLVTTSPRTSRGAMEALDRAIEVPHKFYRWRPSDPENPYLGYLALADRFIVTADSLSMLAEACASGRPVFMFEFGGGPAAMHGPRARDPRIRQWWRWSQLKDQGLLGLHYALAIGLPPWRINRSRDIRLAQDRFVSLDRARWLGQDDPRPWHPAPLQDLDRAVARVYALLGRSGSGADPVHKARSGPHDAVGPAAAPMLPGAP</sequence>
<feature type="region of interest" description="Disordered" evidence="1">
    <location>
        <begin position="397"/>
        <end position="425"/>
    </location>
</feature>
<evidence type="ECO:0000313" key="2">
    <source>
        <dbReference type="EMBL" id="QEX15051.1"/>
    </source>
</evidence>
<dbReference type="PANTHER" id="PTHR33986">
    <property type="entry name" value="OS02G0535700 PROTEIN"/>
    <property type="match status" value="1"/>
</dbReference>
<dbReference type="Proteomes" id="UP000326202">
    <property type="component" value="Chromosome"/>
</dbReference>
<dbReference type="KEGG" id="htq:FRZ44_03310"/>
<evidence type="ECO:0000256" key="1">
    <source>
        <dbReference type="SAM" id="MobiDB-lite"/>
    </source>
</evidence>
<name>A0A5J6MDA6_9PROT</name>
<evidence type="ECO:0000313" key="3">
    <source>
        <dbReference type="Proteomes" id="UP000326202"/>
    </source>
</evidence>